<keyword evidence="4" id="KW-0443">Lipid metabolism</keyword>
<dbReference type="FunFam" id="3.30.300.30:FF:000008">
    <property type="entry name" value="2,3-dihydroxybenzoate-AMP ligase"/>
    <property type="match status" value="1"/>
</dbReference>
<keyword evidence="2 7" id="KW-0436">Ligase</keyword>
<evidence type="ECO:0000256" key="4">
    <source>
        <dbReference type="ARBA" id="ARBA00023098"/>
    </source>
</evidence>
<dbReference type="InterPro" id="IPR000873">
    <property type="entry name" value="AMP-dep_synth/lig_dom"/>
</dbReference>
<dbReference type="GO" id="GO:0006631">
    <property type="term" value="P:fatty acid metabolic process"/>
    <property type="evidence" value="ECO:0007669"/>
    <property type="project" value="UniProtKB-KW"/>
</dbReference>
<dbReference type="PANTHER" id="PTHR43859">
    <property type="entry name" value="ACYL-ACTIVATING ENZYME"/>
    <property type="match status" value="1"/>
</dbReference>
<dbReference type="InterPro" id="IPR042099">
    <property type="entry name" value="ANL_N_sf"/>
</dbReference>
<dbReference type="EMBL" id="CP047156">
    <property type="protein sequence ID" value="QHC00585.1"/>
    <property type="molecule type" value="Genomic_DNA"/>
</dbReference>
<evidence type="ECO:0000256" key="3">
    <source>
        <dbReference type="ARBA" id="ARBA00022832"/>
    </source>
</evidence>
<evidence type="ECO:0000259" key="5">
    <source>
        <dbReference type="Pfam" id="PF00501"/>
    </source>
</evidence>
<sequence length="552" mass="62218">MDGLIMDEQLLLSSLLWRTERLFADKKIITRLETGKYHEYTYGDFAKRVRKLASALEKAGIKPGDRVGTLAWNHYRHFELYYAIPSVEAVCHTINMRLFPEQQRYIVNHAEDVMLFLDADQVPNVEAMAADGIDTVRQYVVLCDADEMPETSLSPVMSYEEFIATGDDDFEFREFSERTAAAMCYTSATTGDPKGVLFTHRGIVLQTMLETSHDKLGLSENQVWLEVAPMFHCNGWNLPHACLMQGATLVFLGVHPTDIDYVQTIEDLKVTGINAAVTVGNMIRDFVVASDREWDLNSLETLWLGGSAPPRAVMDWFEQTYGTWVLQGYGHTESSPQICFNYLKTTLQDEDPERIWQLRLTGGLPFPLMKVRIVDDEGNELPWDGESMGNIHVRSPYTASGYYNDERTKDAIIDGWLNTGDIGAITPEGFVMLKDRQKDLIKSGGEWISSIDLENALMSHPKVREASVFAVPDEKWNERPVAAVVPVDSADAPGEDELREFLGKDFAKWWLPDRYLTVTEVPKTSVGKYDKKRLRGMVAEGGIDNVTATIGV</sequence>
<dbReference type="Pfam" id="PF00501">
    <property type="entry name" value="AMP-binding"/>
    <property type="match status" value="1"/>
</dbReference>
<proteinExistence type="inferred from homology"/>
<feature type="domain" description="AMP-dependent synthetase/ligase" evidence="5">
    <location>
        <begin position="23"/>
        <end position="403"/>
    </location>
</feature>
<keyword evidence="8" id="KW-1185">Reference proteome</keyword>
<dbReference type="InterPro" id="IPR025110">
    <property type="entry name" value="AMP-bd_C"/>
</dbReference>
<reference evidence="7 8" key="1">
    <citation type="journal article" date="2018" name="Int. J. Syst. Evol. Microbiol.">
        <title>Epidermidibacterium keratini gen. nov., sp. nov., a member of the family Sporichthyaceae, isolated from keratin epidermis.</title>
        <authorList>
            <person name="Lee D.G."/>
            <person name="Trujillo M.E."/>
            <person name="Kang S."/>
            <person name="Nam J.J."/>
            <person name="Kim Y.J."/>
        </authorList>
    </citation>
    <scope>NUCLEOTIDE SEQUENCE [LARGE SCALE GENOMIC DNA]</scope>
    <source>
        <strain evidence="7 8">EPI-7</strain>
    </source>
</reference>
<evidence type="ECO:0000259" key="6">
    <source>
        <dbReference type="Pfam" id="PF13193"/>
    </source>
</evidence>
<dbReference type="Pfam" id="PF13193">
    <property type="entry name" value="AMP-binding_C"/>
    <property type="match status" value="1"/>
</dbReference>
<organism evidence="7 8">
    <name type="scientific">Epidermidibacterium keratini</name>
    <dbReference type="NCBI Taxonomy" id="1891644"/>
    <lineage>
        <taxon>Bacteria</taxon>
        <taxon>Bacillati</taxon>
        <taxon>Actinomycetota</taxon>
        <taxon>Actinomycetes</taxon>
        <taxon>Sporichthyales</taxon>
        <taxon>Sporichthyaceae</taxon>
        <taxon>Epidermidibacterium</taxon>
    </lineage>
</organism>
<comment type="similarity">
    <text evidence="1">Belongs to the ATP-dependent AMP-binding enzyme family.</text>
</comment>
<dbReference type="InterPro" id="IPR045851">
    <property type="entry name" value="AMP-bd_C_sf"/>
</dbReference>
<evidence type="ECO:0000256" key="1">
    <source>
        <dbReference type="ARBA" id="ARBA00006432"/>
    </source>
</evidence>
<evidence type="ECO:0000313" key="7">
    <source>
        <dbReference type="EMBL" id="QHC00585.1"/>
    </source>
</evidence>
<accession>A0A7L4YMT4</accession>
<name>A0A7L4YMT4_9ACTN</name>
<dbReference type="KEGG" id="eke:EK0264_09990"/>
<dbReference type="NCBIfam" id="NF004837">
    <property type="entry name" value="PRK06187.1"/>
    <property type="match status" value="1"/>
</dbReference>
<keyword evidence="3" id="KW-0276">Fatty acid metabolism</keyword>
<dbReference type="GO" id="GO:0016874">
    <property type="term" value="F:ligase activity"/>
    <property type="evidence" value="ECO:0007669"/>
    <property type="project" value="UniProtKB-KW"/>
</dbReference>
<gene>
    <name evidence="7" type="ORF">EK0264_09990</name>
</gene>
<dbReference type="SUPFAM" id="SSF56801">
    <property type="entry name" value="Acetyl-CoA synthetase-like"/>
    <property type="match status" value="1"/>
</dbReference>
<evidence type="ECO:0000256" key="2">
    <source>
        <dbReference type="ARBA" id="ARBA00022598"/>
    </source>
</evidence>
<dbReference type="PANTHER" id="PTHR43859:SF4">
    <property type="entry name" value="BUTANOATE--COA LIGASE AAE1-RELATED"/>
    <property type="match status" value="1"/>
</dbReference>
<protein>
    <submittedName>
        <fullName evidence="7">Long-chain-fatty-acid--CoA ligase</fullName>
    </submittedName>
</protein>
<dbReference type="InParanoid" id="A0A7L4YMT4"/>
<dbReference type="Proteomes" id="UP000463857">
    <property type="component" value="Chromosome"/>
</dbReference>
<evidence type="ECO:0000313" key="8">
    <source>
        <dbReference type="Proteomes" id="UP000463857"/>
    </source>
</evidence>
<dbReference type="AlphaFoldDB" id="A0A7L4YMT4"/>
<dbReference type="Gene3D" id="3.40.50.12780">
    <property type="entry name" value="N-terminal domain of ligase-like"/>
    <property type="match status" value="1"/>
</dbReference>
<dbReference type="CDD" id="cd12119">
    <property type="entry name" value="ttLC_FACS_AlkK_like"/>
    <property type="match status" value="1"/>
</dbReference>
<dbReference type="RefSeq" id="WP_159545216.1">
    <property type="nucleotide sequence ID" value="NZ_CP047156.1"/>
</dbReference>
<dbReference type="OrthoDB" id="9803968at2"/>
<feature type="domain" description="AMP-binding enzyme C-terminal" evidence="6">
    <location>
        <begin position="453"/>
        <end position="528"/>
    </location>
</feature>
<dbReference type="Gene3D" id="3.30.300.30">
    <property type="match status" value="1"/>
</dbReference>